<evidence type="ECO:0000313" key="4">
    <source>
        <dbReference type="Proteomes" id="UP000029481"/>
    </source>
</evidence>
<keyword evidence="4" id="KW-1185">Reference proteome</keyword>
<dbReference type="Pfam" id="PF20552">
    <property type="entry name" value="HTH_62"/>
    <property type="match status" value="1"/>
</dbReference>
<feature type="region of interest" description="Disordered" evidence="1">
    <location>
        <begin position="1"/>
        <end position="32"/>
    </location>
</feature>
<dbReference type="Proteomes" id="UP000029481">
    <property type="component" value="Chromosome"/>
</dbReference>
<organism evidence="3 4">
    <name type="scientific">Cedecea neteri</name>
    <dbReference type="NCBI Taxonomy" id="158822"/>
    <lineage>
        <taxon>Bacteria</taxon>
        <taxon>Pseudomonadati</taxon>
        <taxon>Pseudomonadota</taxon>
        <taxon>Gammaproteobacteria</taxon>
        <taxon>Enterobacterales</taxon>
        <taxon>Enterobacteriaceae</taxon>
        <taxon>Cedecea</taxon>
    </lineage>
</organism>
<proteinExistence type="predicted"/>
<dbReference type="KEGG" id="cnt:JT31_15850"/>
<sequence length="102" mass="11518">MSDSLNFNPALPESRQFTPPAEGGNGAIHKPGDYQNQIWQTRSRVPENWEVSLIATLEDFFEQGVETLPELVNGLNAVRMHDMQGEPWSDASFQAFLRVHGY</sequence>
<dbReference type="EMBL" id="CP009451">
    <property type="protein sequence ID" value="AIR06034.1"/>
    <property type="molecule type" value="Genomic_DNA"/>
</dbReference>
<protein>
    <recommendedName>
        <fullName evidence="2">Recombinase-like domain-containing protein</fullName>
    </recommendedName>
</protein>
<name>A0A089Q6H0_9ENTR</name>
<gene>
    <name evidence="3" type="ORF">JT31_15850</name>
</gene>
<dbReference type="InterPro" id="IPR046789">
    <property type="entry name" value="HTH_62"/>
</dbReference>
<accession>A0A089Q6H0</accession>
<evidence type="ECO:0000256" key="1">
    <source>
        <dbReference type="SAM" id="MobiDB-lite"/>
    </source>
</evidence>
<dbReference type="OrthoDB" id="6909982at2"/>
<feature type="domain" description="Recombinase-like" evidence="2">
    <location>
        <begin position="35"/>
        <end position="102"/>
    </location>
</feature>
<dbReference type="RefSeq" id="WP_038479011.1">
    <property type="nucleotide sequence ID" value="NZ_CP009451.1"/>
</dbReference>
<evidence type="ECO:0000313" key="3">
    <source>
        <dbReference type="EMBL" id="AIR06034.1"/>
    </source>
</evidence>
<dbReference type="AlphaFoldDB" id="A0A089Q6H0"/>
<reference evidence="3 4" key="1">
    <citation type="submission" date="2014-09" db="EMBL/GenBank/DDBJ databases">
        <title>Cedecea neteri SSMD04 Genome Sequencing.</title>
        <authorList>
            <person name="Tan J.-Y."/>
        </authorList>
    </citation>
    <scope>NUCLEOTIDE SEQUENCE [LARGE SCALE GENOMIC DNA]</scope>
    <source>
        <strain evidence="3 4">SSMD04</strain>
    </source>
</reference>
<evidence type="ECO:0000259" key="2">
    <source>
        <dbReference type="Pfam" id="PF20552"/>
    </source>
</evidence>